<sequence length="87" mass="9764">WLKQQVLLFAWPKEKGEVPGFHNTLPPPVDAADKFQRKDKVNMFGNQADLHSIPEAGIGSSSLPPSRVSLRGSRNRSRYLPYLTECS</sequence>
<proteinExistence type="predicted"/>
<accession>A0AAN8XB90</accession>
<comment type="caution">
    <text evidence="1">The sequence shown here is derived from an EMBL/GenBank/DDBJ whole genome shotgun (WGS) entry which is preliminary data.</text>
</comment>
<reference evidence="1 2" key="1">
    <citation type="submission" date="2023-11" db="EMBL/GenBank/DDBJ databases">
        <title>Halocaridina rubra genome assembly.</title>
        <authorList>
            <person name="Smith C."/>
        </authorList>
    </citation>
    <scope>NUCLEOTIDE SEQUENCE [LARGE SCALE GENOMIC DNA]</scope>
    <source>
        <strain evidence="1">EP-1</strain>
        <tissue evidence="1">Whole</tissue>
    </source>
</reference>
<name>A0AAN8XB90_HALRR</name>
<protein>
    <submittedName>
        <fullName evidence="1">Uncharacterized protein</fullName>
    </submittedName>
</protein>
<evidence type="ECO:0000313" key="2">
    <source>
        <dbReference type="Proteomes" id="UP001381693"/>
    </source>
</evidence>
<gene>
    <name evidence="1" type="ORF">SK128_025982</name>
</gene>
<dbReference type="Proteomes" id="UP001381693">
    <property type="component" value="Unassembled WGS sequence"/>
</dbReference>
<organism evidence="1 2">
    <name type="scientific">Halocaridina rubra</name>
    <name type="common">Hawaiian red shrimp</name>
    <dbReference type="NCBI Taxonomy" id="373956"/>
    <lineage>
        <taxon>Eukaryota</taxon>
        <taxon>Metazoa</taxon>
        <taxon>Ecdysozoa</taxon>
        <taxon>Arthropoda</taxon>
        <taxon>Crustacea</taxon>
        <taxon>Multicrustacea</taxon>
        <taxon>Malacostraca</taxon>
        <taxon>Eumalacostraca</taxon>
        <taxon>Eucarida</taxon>
        <taxon>Decapoda</taxon>
        <taxon>Pleocyemata</taxon>
        <taxon>Caridea</taxon>
        <taxon>Atyoidea</taxon>
        <taxon>Atyidae</taxon>
        <taxon>Halocaridina</taxon>
    </lineage>
</organism>
<dbReference type="AlphaFoldDB" id="A0AAN8XB90"/>
<evidence type="ECO:0000313" key="1">
    <source>
        <dbReference type="EMBL" id="KAK7080132.1"/>
    </source>
</evidence>
<keyword evidence="2" id="KW-1185">Reference proteome</keyword>
<feature type="non-terminal residue" evidence="1">
    <location>
        <position position="1"/>
    </location>
</feature>
<dbReference type="EMBL" id="JAXCGZ010006110">
    <property type="protein sequence ID" value="KAK7080132.1"/>
    <property type="molecule type" value="Genomic_DNA"/>
</dbReference>